<feature type="domain" description="Phorbol-ester/DAG-type" evidence="3">
    <location>
        <begin position="53"/>
        <end position="116"/>
    </location>
</feature>
<feature type="domain" description="VPS9" evidence="4">
    <location>
        <begin position="871"/>
        <end position="1018"/>
    </location>
</feature>
<dbReference type="Gene3D" id="1.20.1050.80">
    <property type="entry name" value="VPS9 domain"/>
    <property type="match status" value="1"/>
</dbReference>
<feature type="compositionally biased region" description="Basic and acidic residues" evidence="1">
    <location>
        <begin position="565"/>
        <end position="574"/>
    </location>
</feature>
<keyword evidence="2" id="KW-0812">Transmembrane</keyword>
<feature type="region of interest" description="Disordered" evidence="1">
    <location>
        <begin position="279"/>
        <end position="322"/>
    </location>
</feature>
<feature type="region of interest" description="Disordered" evidence="1">
    <location>
        <begin position="352"/>
        <end position="420"/>
    </location>
</feature>
<dbReference type="SUPFAM" id="SSF109993">
    <property type="entry name" value="VPS9 domain"/>
    <property type="match status" value="1"/>
</dbReference>
<keyword evidence="2" id="KW-0472">Membrane</keyword>
<dbReference type="InterPro" id="IPR037191">
    <property type="entry name" value="VPS9_dom_sf"/>
</dbReference>
<proteinExistence type="predicted"/>
<feature type="compositionally biased region" description="Basic and acidic residues" evidence="1">
    <location>
        <begin position="507"/>
        <end position="529"/>
    </location>
</feature>
<evidence type="ECO:0000259" key="4">
    <source>
        <dbReference type="PROSITE" id="PS51205"/>
    </source>
</evidence>
<reference evidence="5" key="1">
    <citation type="submission" date="2021-01" db="EMBL/GenBank/DDBJ databases">
        <authorList>
            <person name="Corre E."/>
            <person name="Pelletier E."/>
            <person name="Niang G."/>
            <person name="Scheremetjew M."/>
            <person name="Finn R."/>
            <person name="Kale V."/>
            <person name="Holt S."/>
            <person name="Cochrane G."/>
            <person name="Meng A."/>
            <person name="Brown T."/>
            <person name="Cohen L."/>
        </authorList>
    </citation>
    <scope>NUCLEOTIDE SEQUENCE</scope>
    <source>
        <strain evidence="5">10249 10 AB</strain>
    </source>
</reference>
<name>A0A7S4EG19_9STRA</name>
<evidence type="ECO:0000313" key="5">
    <source>
        <dbReference type="EMBL" id="CAE0711039.1"/>
    </source>
</evidence>
<evidence type="ECO:0000256" key="2">
    <source>
        <dbReference type="SAM" id="Phobius"/>
    </source>
</evidence>
<feature type="compositionally biased region" description="Basic and acidic residues" evidence="1">
    <location>
        <begin position="284"/>
        <end position="308"/>
    </location>
</feature>
<feature type="compositionally biased region" description="Basic and acidic residues" evidence="1">
    <location>
        <begin position="357"/>
        <end position="384"/>
    </location>
</feature>
<dbReference type="PROSITE" id="PS51205">
    <property type="entry name" value="VPS9"/>
    <property type="match status" value="1"/>
</dbReference>
<feature type="compositionally biased region" description="Basic and acidic residues" evidence="1">
    <location>
        <begin position="396"/>
        <end position="420"/>
    </location>
</feature>
<dbReference type="Pfam" id="PF02204">
    <property type="entry name" value="VPS9"/>
    <property type="match status" value="1"/>
</dbReference>
<gene>
    <name evidence="5" type="ORF">PAUS00366_LOCUS3766</name>
</gene>
<protein>
    <recommendedName>
        <fullName evidence="6">VPS9 domain-containing protein</fullName>
    </recommendedName>
</protein>
<dbReference type="PROSITE" id="PS50081">
    <property type="entry name" value="ZF_DAG_PE_2"/>
    <property type="match status" value="1"/>
</dbReference>
<dbReference type="SMART" id="SM00167">
    <property type="entry name" value="VPS9"/>
    <property type="match status" value="1"/>
</dbReference>
<dbReference type="EMBL" id="HBIX01004758">
    <property type="protein sequence ID" value="CAE0711039.1"/>
    <property type="molecule type" value="Transcribed_RNA"/>
</dbReference>
<organism evidence="5">
    <name type="scientific">Pseudo-nitzschia australis</name>
    <dbReference type="NCBI Taxonomy" id="44445"/>
    <lineage>
        <taxon>Eukaryota</taxon>
        <taxon>Sar</taxon>
        <taxon>Stramenopiles</taxon>
        <taxon>Ochrophyta</taxon>
        <taxon>Bacillariophyta</taxon>
        <taxon>Bacillariophyceae</taxon>
        <taxon>Bacillariophycidae</taxon>
        <taxon>Bacillariales</taxon>
        <taxon>Bacillariaceae</taxon>
        <taxon>Pseudo-nitzschia</taxon>
    </lineage>
</organism>
<evidence type="ECO:0000259" key="3">
    <source>
        <dbReference type="PROSITE" id="PS50081"/>
    </source>
</evidence>
<sequence length="1025" mass="112691">MMTILGNKEKFESEKNDDSLQPNNSALKATIDLMERTTTDNCGGGLCSDSHHLHSFRSVSFLLLPFYTCAGCGEKLQSYVLGGSSSAAAAVQCIGCGVYAHRKCAFSRHIEWKTKCSSMNREECTNVGGVCENSNDPPLEHIDDAETEKDTKPCQTISEQISEGSFDTSEGDLCIQLTITDDTCSHIASRNNATESIFRRISTRTKKLLARKDLPVVRASASVDNFFRSTRVPNNIQQTRANFPFLSSASLLPSRCNNNNKENGLLTIRKCNTWNGVIEASSPTDKEDQHNNTKVEVSNDKNEEISHGDDDENDNTNTSTNYIDHETTAPLHFASNDIQVVSQAPQENISGNLNRWIRKESSSKESNKTESSEDECKSDLEKNDPLSPVDPTSANIKEEQNDSRTHSPLELSETKQESTMDQKRLGLATVAGSIVGGVVGVGLAGPVGGVIGLKCGQTAGILGFTNDIERETTAPLHFASHGFRVVSQVLQENIIANFNRLIPKESSSKDIDKTESSEDECKTDLEKSDPSSPVDPTSANNEKPPNTKVEDEQDDSQAHSLLESSEPKQESTMDKKRLGLATVAGSIVGGVVGVGLAGPVGGMIGVKCGQTAGMLGLLLEGSFTASALASGITAGIAAGQHFQERHDTRVLALGEGTKQRVLLMVRPTIQPPEPVWDEIYQQARRSYSGSNSGLVNRLIPNESQAAKRERYEREIDIVETGEDELTIGDKVMLLVSRILSNKDSLPGHVYRKLIEAFRRRSREVNLQELHRNNQELQINDAESVESCGNNDLSTSITENEEQIEDEQLSRMHQRRRDTHAVIKYITTSLLLTRPGFGHSSSFTEKTATAVESLVFGEIYDLVTEEIELEYQNQDDLLLEKIANFERRQDQGEDSLKTPGNPCFGYKSYISEAALEALHCLPRAHSAVDKLRYCVVFLEQISEKFSNTATTSVMGADSLLKMVCQHILLAKVIGINSQIAFLEEFARDEQLLRGREGYALVTLQASLHFLNSSTDFESDIFGEDLD</sequence>
<dbReference type="InterPro" id="IPR003123">
    <property type="entry name" value="VPS9"/>
</dbReference>
<accession>A0A7S4EG19</accession>
<evidence type="ECO:0000256" key="1">
    <source>
        <dbReference type="SAM" id="MobiDB-lite"/>
    </source>
</evidence>
<dbReference type="InterPro" id="IPR002219">
    <property type="entry name" value="PKC_DAG/PE"/>
</dbReference>
<dbReference type="AlphaFoldDB" id="A0A7S4EG19"/>
<feature type="region of interest" description="Disordered" evidence="1">
    <location>
        <begin position="507"/>
        <end position="574"/>
    </location>
</feature>
<feature type="compositionally biased region" description="Polar residues" evidence="1">
    <location>
        <begin position="530"/>
        <end position="544"/>
    </location>
</feature>
<keyword evidence="2" id="KW-1133">Transmembrane helix</keyword>
<feature type="transmembrane region" description="Helical" evidence="2">
    <location>
        <begin position="578"/>
        <end position="598"/>
    </location>
</feature>
<evidence type="ECO:0008006" key="6">
    <source>
        <dbReference type="Google" id="ProtNLM"/>
    </source>
</evidence>